<name>A0A418WYM9_9BURK</name>
<keyword evidence="2" id="KW-1185">Reference proteome</keyword>
<evidence type="ECO:0000313" key="1">
    <source>
        <dbReference type="EMBL" id="RJG05359.1"/>
    </source>
</evidence>
<reference evidence="1 2" key="1">
    <citation type="submission" date="2018-09" db="EMBL/GenBank/DDBJ databases">
        <authorList>
            <person name="Zhu H."/>
        </authorList>
    </citation>
    <scope>NUCLEOTIDE SEQUENCE [LARGE SCALE GENOMIC DNA]</scope>
    <source>
        <strain evidence="1 2">K2R10-39</strain>
    </source>
</reference>
<sequence length="184" mass="21031">MSLELIRAAARTELDDNLHLGRLLVLLAEVDRGKGRPVEGITKLAKLDFLLRYPMCLERALSAADRRPELAKVDPHERTTIEAKMVRFKYGPWDSRYRRWLGLLAARGLVDVFIKGRTVNAKLSPAGIDVAYRMEEQESFTQLKERAKLISTVFGSMSGTRLKDFIYETFPELTSMKWGEEITL</sequence>
<protein>
    <submittedName>
        <fullName evidence="1">Uncharacterized protein</fullName>
    </submittedName>
</protein>
<dbReference type="AlphaFoldDB" id="A0A418WYM9"/>
<gene>
    <name evidence="1" type="ORF">D3870_04390</name>
</gene>
<dbReference type="RefSeq" id="WP_119736986.1">
    <property type="nucleotide sequence ID" value="NZ_QYUN01000002.1"/>
</dbReference>
<evidence type="ECO:0000313" key="2">
    <source>
        <dbReference type="Proteomes" id="UP000285190"/>
    </source>
</evidence>
<organism evidence="1 2">
    <name type="scientific">Noviherbaspirillum cavernae</name>
    <dbReference type="NCBI Taxonomy" id="2320862"/>
    <lineage>
        <taxon>Bacteria</taxon>
        <taxon>Pseudomonadati</taxon>
        <taxon>Pseudomonadota</taxon>
        <taxon>Betaproteobacteria</taxon>
        <taxon>Burkholderiales</taxon>
        <taxon>Oxalobacteraceae</taxon>
        <taxon>Noviherbaspirillum</taxon>
    </lineage>
</organism>
<accession>A0A418WYM9</accession>
<dbReference type="EMBL" id="QYUN01000002">
    <property type="protein sequence ID" value="RJG05359.1"/>
    <property type="molecule type" value="Genomic_DNA"/>
</dbReference>
<proteinExistence type="predicted"/>
<dbReference type="OrthoDB" id="3680805at2"/>
<comment type="caution">
    <text evidence="1">The sequence shown here is derived from an EMBL/GenBank/DDBJ whole genome shotgun (WGS) entry which is preliminary data.</text>
</comment>
<dbReference type="Proteomes" id="UP000285190">
    <property type="component" value="Unassembled WGS sequence"/>
</dbReference>